<comment type="similarity">
    <text evidence="5">Belongs to the NtaA/SnaA/DszA monooxygenase family.</text>
</comment>
<dbReference type="RefSeq" id="WP_208948904.1">
    <property type="nucleotide sequence ID" value="NZ_CAJZAT010000192.1"/>
</dbReference>
<evidence type="ECO:0000313" key="8">
    <source>
        <dbReference type="Proteomes" id="UP000245712"/>
    </source>
</evidence>
<keyword evidence="1" id="KW-0285">Flavoprotein</keyword>
<name>A0ABX5KU91_9BURK</name>
<dbReference type="InterPro" id="IPR011251">
    <property type="entry name" value="Luciferase-like_dom"/>
</dbReference>
<evidence type="ECO:0000256" key="2">
    <source>
        <dbReference type="ARBA" id="ARBA00022643"/>
    </source>
</evidence>
<reference evidence="7 8" key="1">
    <citation type="submission" date="2018-05" db="EMBL/GenBank/DDBJ databases">
        <title>Genomic Encyclopedia of Type Strains, Phase IV (KMG-V): Genome sequencing to study the core and pangenomes of soil and plant-associated prokaryotes.</title>
        <authorList>
            <person name="Whitman W."/>
        </authorList>
    </citation>
    <scope>NUCLEOTIDE SEQUENCE [LARGE SCALE GENOMIC DNA]</scope>
    <source>
        <strain evidence="7 8">SCZa-39</strain>
    </source>
</reference>
<evidence type="ECO:0000256" key="1">
    <source>
        <dbReference type="ARBA" id="ARBA00022630"/>
    </source>
</evidence>
<sequence length="417" mass="45065">MSIDRKLILFVNALVTGHHEAAWRLPGAQPGRLRDIAYYQEIAQIAERGQFDAMFVADFFVFYPGVQHSPRWELDAVTLMAGVAATTSHLGLIATGSVTFSSPEEIARTFSTLDHVSNGRAAWNIVTTGEPAASANYGQTKPVPHAQRYARGAQTVEEVHALWRAGEHGNARIPAPVQGRPLLVQAGSSPDGRDFAARYADVVFTAQNTLEAAREFRTDIRERARSNGRDPDSIKVIPGFSPSIGTTADEALRRKRELDALIAPEASLAWLAGFGIDLSGVALDAPLPAELGDIEKFEGIRSRFSVIAGVIERARPQTVRELLALLAGSRGHVAVSGTPADIAAHIEAWFRGEAADGFMLMPHVLTEDLETFVDEVVPLLARAGILRDPSAGIGQSQTLRERLGMNESTIDDQHEAG</sequence>
<evidence type="ECO:0000256" key="4">
    <source>
        <dbReference type="ARBA" id="ARBA00023033"/>
    </source>
</evidence>
<evidence type="ECO:0000313" key="7">
    <source>
        <dbReference type="EMBL" id="PVX85546.1"/>
    </source>
</evidence>
<proteinExistence type="inferred from homology"/>
<dbReference type="SUPFAM" id="SSF51679">
    <property type="entry name" value="Bacterial luciferase-like"/>
    <property type="match status" value="1"/>
</dbReference>
<evidence type="ECO:0000259" key="6">
    <source>
        <dbReference type="Pfam" id="PF00296"/>
    </source>
</evidence>
<dbReference type="Pfam" id="PF00296">
    <property type="entry name" value="Bac_luciferase"/>
    <property type="match status" value="1"/>
</dbReference>
<dbReference type="InterPro" id="IPR036661">
    <property type="entry name" value="Luciferase-like_sf"/>
</dbReference>
<organism evidence="7 8">
    <name type="scientific">Paraburkholderia unamae</name>
    <dbReference type="NCBI Taxonomy" id="219649"/>
    <lineage>
        <taxon>Bacteria</taxon>
        <taxon>Pseudomonadati</taxon>
        <taxon>Pseudomonadota</taxon>
        <taxon>Betaproteobacteria</taxon>
        <taxon>Burkholderiales</taxon>
        <taxon>Burkholderiaceae</taxon>
        <taxon>Paraburkholderia</taxon>
    </lineage>
</organism>
<feature type="domain" description="Luciferase-like" evidence="6">
    <location>
        <begin position="28"/>
        <end position="290"/>
    </location>
</feature>
<comment type="caution">
    <text evidence="7">The sequence shown here is derived from an EMBL/GenBank/DDBJ whole genome shotgun (WGS) entry which is preliminary data.</text>
</comment>
<evidence type="ECO:0000256" key="3">
    <source>
        <dbReference type="ARBA" id="ARBA00023002"/>
    </source>
</evidence>
<accession>A0ABX5KU91</accession>
<dbReference type="Proteomes" id="UP000245712">
    <property type="component" value="Unassembled WGS sequence"/>
</dbReference>
<keyword evidence="2" id="KW-0288">FMN</keyword>
<dbReference type="PANTHER" id="PTHR30011">
    <property type="entry name" value="ALKANESULFONATE MONOOXYGENASE-RELATED"/>
    <property type="match status" value="1"/>
</dbReference>
<dbReference type="Gene3D" id="3.20.20.30">
    <property type="entry name" value="Luciferase-like domain"/>
    <property type="match status" value="1"/>
</dbReference>
<keyword evidence="3" id="KW-0560">Oxidoreductase</keyword>
<keyword evidence="4" id="KW-0503">Monooxygenase</keyword>
<protein>
    <submittedName>
        <fullName evidence="7">Alkanesulfonate monooxygenase SsuD/methylene tetrahydromethanopterin reductase-like flavin-dependent oxidoreductase (Luciferase family)</fullName>
    </submittedName>
</protein>
<dbReference type="InterPro" id="IPR016215">
    <property type="entry name" value="NTA_MOA"/>
</dbReference>
<dbReference type="PIRSF" id="PIRSF000337">
    <property type="entry name" value="NTA_MOA"/>
    <property type="match status" value="1"/>
</dbReference>
<evidence type="ECO:0000256" key="5">
    <source>
        <dbReference type="ARBA" id="ARBA00033748"/>
    </source>
</evidence>
<dbReference type="InterPro" id="IPR051260">
    <property type="entry name" value="Diverse_substr_monoxygenases"/>
</dbReference>
<gene>
    <name evidence="7" type="ORF">C7402_103123</name>
</gene>
<dbReference type="EMBL" id="QEOB01000003">
    <property type="protein sequence ID" value="PVX85546.1"/>
    <property type="molecule type" value="Genomic_DNA"/>
</dbReference>
<dbReference type="PANTHER" id="PTHR30011:SF16">
    <property type="entry name" value="C2H2 FINGER DOMAIN TRANSCRIPTION FACTOR (EUROFUNG)-RELATED"/>
    <property type="match status" value="1"/>
</dbReference>
<keyword evidence="8" id="KW-1185">Reference proteome</keyword>